<sequence length="157" mass="17831">MKKIIIFVSIIVVLFGGLAFATSYANKKAAEGNPYGKAKLNPATTKQLDDPNYQNQILPEELEESLKNNETLTVYFYSPTCAYCQQTTPILVPLVDDLGVDVKKLNLLEFEDGWQDFAINSTPTLIHYENGKEVKRIEGLQTEETFREWFSDIESKE</sequence>
<proteinExistence type="inferred from homology"/>
<dbReference type="Pfam" id="PF00085">
    <property type="entry name" value="Thioredoxin"/>
    <property type="match status" value="1"/>
</dbReference>
<dbReference type="SUPFAM" id="SSF52833">
    <property type="entry name" value="Thioredoxin-like"/>
    <property type="match status" value="1"/>
</dbReference>
<gene>
    <name evidence="5" type="ORF">SAMN05216565_1155</name>
</gene>
<evidence type="ECO:0000313" key="5">
    <source>
        <dbReference type="EMBL" id="SDP93628.1"/>
    </source>
</evidence>
<dbReference type="PANTHER" id="PTHR45663:SF11">
    <property type="entry name" value="GEO12009P1"/>
    <property type="match status" value="1"/>
</dbReference>
<keyword evidence="3" id="KW-0676">Redox-active center</keyword>
<dbReference type="GO" id="GO:0005829">
    <property type="term" value="C:cytosol"/>
    <property type="evidence" value="ECO:0007669"/>
    <property type="project" value="TreeGrafter"/>
</dbReference>
<dbReference type="GO" id="GO:0045454">
    <property type="term" value="P:cell redox homeostasis"/>
    <property type="evidence" value="ECO:0007669"/>
    <property type="project" value="TreeGrafter"/>
</dbReference>
<dbReference type="OrthoDB" id="32134at2"/>
<dbReference type="STRING" id="930152.SAMN05216565_1155"/>
<evidence type="ECO:0000259" key="4">
    <source>
        <dbReference type="PROSITE" id="PS51352"/>
    </source>
</evidence>
<evidence type="ECO:0000256" key="1">
    <source>
        <dbReference type="ARBA" id="ARBA00008987"/>
    </source>
</evidence>
<dbReference type="InterPro" id="IPR013766">
    <property type="entry name" value="Thioredoxin_domain"/>
</dbReference>
<dbReference type="AlphaFoldDB" id="A0A1H0WSF8"/>
<feature type="domain" description="Thioredoxin" evidence="4">
    <location>
        <begin position="29"/>
        <end position="155"/>
    </location>
</feature>
<accession>A0A1H0WSF8</accession>
<comment type="similarity">
    <text evidence="1">Belongs to the thioredoxin family.</text>
</comment>
<dbReference type="Proteomes" id="UP000199159">
    <property type="component" value="Unassembled WGS sequence"/>
</dbReference>
<evidence type="ECO:0000256" key="3">
    <source>
        <dbReference type="ARBA" id="ARBA00023284"/>
    </source>
</evidence>
<keyword evidence="6" id="KW-1185">Reference proteome</keyword>
<protein>
    <submittedName>
        <fullName evidence="5">Thioredoxin</fullName>
    </submittedName>
</protein>
<dbReference type="RefSeq" id="WP_090858682.1">
    <property type="nucleotide sequence ID" value="NZ_FNJU01000015.1"/>
</dbReference>
<dbReference type="GO" id="GO:0015035">
    <property type="term" value="F:protein-disulfide reductase activity"/>
    <property type="evidence" value="ECO:0007669"/>
    <property type="project" value="TreeGrafter"/>
</dbReference>
<organism evidence="5 6">
    <name type="scientific">Litchfieldia salsa</name>
    <dbReference type="NCBI Taxonomy" id="930152"/>
    <lineage>
        <taxon>Bacteria</taxon>
        <taxon>Bacillati</taxon>
        <taxon>Bacillota</taxon>
        <taxon>Bacilli</taxon>
        <taxon>Bacillales</taxon>
        <taxon>Bacillaceae</taxon>
        <taxon>Litchfieldia</taxon>
    </lineage>
</organism>
<dbReference type="PROSITE" id="PS51352">
    <property type="entry name" value="THIOREDOXIN_2"/>
    <property type="match status" value="1"/>
</dbReference>
<dbReference type="PANTHER" id="PTHR45663">
    <property type="entry name" value="GEO12009P1"/>
    <property type="match status" value="1"/>
</dbReference>
<dbReference type="EMBL" id="FNJU01000015">
    <property type="protein sequence ID" value="SDP93628.1"/>
    <property type="molecule type" value="Genomic_DNA"/>
</dbReference>
<name>A0A1H0WSF8_9BACI</name>
<evidence type="ECO:0000256" key="2">
    <source>
        <dbReference type="ARBA" id="ARBA00023157"/>
    </source>
</evidence>
<dbReference type="CDD" id="cd02947">
    <property type="entry name" value="TRX_family"/>
    <property type="match status" value="1"/>
</dbReference>
<dbReference type="Gene3D" id="3.40.30.10">
    <property type="entry name" value="Glutaredoxin"/>
    <property type="match status" value="1"/>
</dbReference>
<reference evidence="6" key="1">
    <citation type="submission" date="2016-10" db="EMBL/GenBank/DDBJ databases">
        <authorList>
            <person name="Varghese N."/>
            <person name="Submissions S."/>
        </authorList>
    </citation>
    <scope>NUCLEOTIDE SEQUENCE [LARGE SCALE GENOMIC DNA]</scope>
    <source>
        <strain evidence="6">IBRC-M10078</strain>
    </source>
</reference>
<dbReference type="InterPro" id="IPR036249">
    <property type="entry name" value="Thioredoxin-like_sf"/>
</dbReference>
<keyword evidence="2" id="KW-1015">Disulfide bond</keyword>
<evidence type="ECO:0000313" key="6">
    <source>
        <dbReference type="Proteomes" id="UP000199159"/>
    </source>
</evidence>